<dbReference type="AlphaFoldDB" id="A0A847RXB1"/>
<dbReference type="Proteomes" id="UP000570474">
    <property type="component" value="Unassembled WGS sequence"/>
</dbReference>
<dbReference type="EMBL" id="JABAIA010000001">
    <property type="protein sequence ID" value="NLR65528.1"/>
    <property type="molecule type" value="Genomic_DNA"/>
</dbReference>
<dbReference type="SUPFAM" id="SSF54593">
    <property type="entry name" value="Glyoxalase/Bleomycin resistance protein/Dihydroxybiphenyl dioxygenase"/>
    <property type="match status" value="1"/>
</dbReference>
<evidence type="ECO:0000313" key="2">
    <source>
        <dbReference type="Proteomes" id="UP000570474"/>
    </source>
</evidence>
<dbReference type="RefSeq" id="WP_168871400.1">
    <property type="nucleotide sequence ID" value="NZ_JABAIA010000001.1"/>
</dbReference>
<sequence length="245" mass="27381">MENFAIPLLPSIAINDTLNFYKALGAIITYQQKAPNNYIGLKIKDIEIHFFGLKQIKPETNFSTCFLRVNDIDTFYNNCRAGLKALYGKIPLKGIPRINQLKDMPAYGARQFVIVDPSGNYIRIGQPIAKKDSLLFEENGKKPASGTALSKAYELADRLANGKEDTAAAIRTIEKALKDDAGDEPDITFKLMVLKMSIAQRSEDMKTAKQLHQTLKKQLSKMQDLHAIKDDIHLFESMSAELGLS</sequence>
<evidence type="ECO:0000313" key="1">
    <source>
        <dbReference type="EMBL" id="NLR65528.1"/>
    </source>
</evidence>
<proteinExistence type="predicted"/>
<organism evidence="1 2">
    <name type="scientific">Chitinophaga varians</name>
    <dbReference type="NCBI Taxonomy" id="2202339"/>
    <lineage>
        <taxon>Bacteria</taxon>
        <taxon>Pseudomonadati</taxon>
        <taxon>Bacteroidota</taxon>
        <taxon>Chitinophagia</taxon>
        <taxon>Chitinophagales</taxon>
        <taxon>Chitinophagaceae</taxon>
        <taxon>Chitinophaga</taxon>
    </lineage>
</organism>
<dbReference type="InterPro" id="IPR029068">
    <property type="entry name" value="Glyas_Bleomycin-R_OHBP_Dase"/>
</dbReference>
<comment type="caution">
    <text evidence="1">The sequence shown here is derived from an EMBL/GenBank/DDBJ whole genome shotgun (WGS) entry which is preliminary data.</text>
</comment>
<accession>A0A847RXB1</accession>
<gene>
    <name evidence="1" type="ORF">HGH92_14530</name>
</gene>
<keyword evidence="2" id="KW-1185">Reference proteome</keyword>
<protein>
    <submittedName>
        <fullName evidence="1">VOC family protein</fullName>
    </submittedName>
</protein>
<dbReference type="Gene3D" id="3.10.180.10">
    <property type="entry name" value="2,3-Dihydroxybiphenyl 1,2-Dioxygenase, domain 1"/>
    <property type="match status" value="1"/>
</dbReference>
<name>A0A847RXB1_9BACT</name>
<reference evidence="1 2" key="1">
    <citation type="submission" date="2020-04" db="EMBL/GenBank/DDBJ databases">
        <authorList>
            <person name="Yin C."/>
        </authorList>
    </citation>
    <scope>NUCLEOTIDE SEQUENCE [LARGE SCALE GENOMIC DNA]</scope>
    <source>
        <strain evidence="1 2">Ae27</strain>
    </source>
</reference>